<organism evidence="2 3">
    <name type="scientific">Leishmania enriettii</name>
    <dbReference type="NCBI Taxonomy" id="5663"/>
    <lineage>
        <taxon>Eukaryota</taxon>
        <taxon>Discoba</taxon>
        <taxon>Euglenozoa</taxon>
        <taxon>Kinetoplastea</taxon>
        <taxon>Metakinetoplastina</taxon>
        <taxon>Trypanosomatida</taxon>
        <taxon>Trypanosomatidae</taxon>
        <taxon>Leishmaniinae</taxon>
        <taxon>Leishmania</taxon>
    </lineage>
</organism>
<protein>
    <submittedName>
        <fullName evidence="2">Uncharacterized protein</fullName>
    </submittedName>
</protein>
<dbReference type="RefSeq" id="XP_067691794.1">
    <property type="nucleotide sequence ID" value="XM_067835228.1"/>
</dbReference>
<evidence type="ECO:0000313" key="2">
    <source>
        <dbReference type="EMBL" id="KAG5475783.1"/>
    </source>
</evidence>
<evidence type="ECO:0000313" key="3">
    <source>
        <dbReference type="Proteomes" id="UP000674179"/>
    </source>
</evidence>
<reference evidence="2 3" key="1">
    <citation type="submission" date="2021-02" db="EMBL/GenBank/DDBJ databases">
        <title>Leishmania (Mundinia) enrietti genome sequencing and assembly.</title>
        <authorList>
            <person name="Almutairi H."/>
            <person name="Gatherer D."/>
        </authorList>
    </citation>
    <scope>NUCLEOTIDE SEQUENCE [LARGE SCALE GENOMIC DNA]</scope>
    <source>
        <strain evidence="2">CUR178</strain>
    </source>
</reference>
<evidence type="ECO:0000256" key="1">
    <source>
        <dbReference type="SAM" id="MobiDB-lite"/>
    </source>
</evidence>
<dbReference type="EMBL" id="JAFHKP010000027">
    <property type="protein sequence ID" value="KAG5475783.1"/>
    <property type="molecule type" value="Genomic_DNA"/>
</dbReference>
<sequence length="494" mass="55193">MWRCICFACTCAGRAMSGVAPPPALREANASSTTRLYQQFLDPMNSPGDVSRLATALLPRIDSGELALDQQAQLLQTLAARSIRNEDVMLKCLWTVFKAPLPADHDSFAEASETMRCASLSKLSGFTSSAFQVMAEQRFLNDPHMTAVALGRCVELIPYASLEGLGSTYCGLRSVSHMFFSVAEVAHHRSEVTEHMTTKEFYEAEDVPDEETLRHQPNLLDVLCGELELRLRHLCDAFARAAPDPMEMTNALPAPSATGTSLAPSIARDTHEAQWFLDVLDALAVVGVLHASTLDSLTALLSRFRIDSSAGFFIEALTHATRIEERMVDPLTYEESTAVRDARRRLTLHLSEAIQQARNIHGYLRHHPQELLLLRRLFERDTAEPFLSLALWDTVRTIRVAHRHTIVESQASRRPAGGLFQKLYDVKVKPISVDNSEAERFVPPEFKTWRSPAASPRGGHRRNGRSPTRAAFGTRRISKNYIKNKRKKFCPAVF</sequence>
<gene>
    <name evidence="2" type="ORF">CUR178_03496</name>
</gene>
<accession>A0A836HFF3</accession>
<dbReference type="KEGG" id="lenr:94170738"/>
<keyword evidence="3" id="KW-1185">Reference proteome</keyword>
<dbReference type="OrthoDB" id="271584at2759"/>
<dbReference type="GeneID" id="94170738"/>
<name>A0A836HFF3_LEIEN</name>
<dbReference type="Proteomes" id="UP000674179">
    <property type="component" value="Chromosome 27"/>
</dbReference>
<dbReference type="AlphaFoldDB" id="A0A836HFF3"/>
<comment type="caution">
    <text evidence="2">The sequence shown here is derived from an EMBL/GenBank/DDBJ whole genome shotgun (WGS) entry which is preliminary data.</text>
</comment>
<feature type="region of interest" description="Disordered" evidence="1">
    <location>
        <begin position="449"/>
        <end position="474"/>
    </location>
</feature>
<proteinExistence type="predicted"/>